<proteinExistence type="predicted"/>
<gene>
    <name evidence="1" type="ORF">DV701_15015</name>
</gene>
<keyword evidence="2" id="KW-1185">Reference proteome</keyword>
<dbReference type="Proteomes" id="UP000253790">
    <property type="component" value="Chromosome"/>
</dbReference>
<reference evidence="1 2" key="1">
    <citation type="submission" date="2018-07" db="EMBL/GenBank/DDBJ databases">
        <title>Complete genome sequencing of Ornithinimicrobium sp. AMA3305.</title>
        <authorList>
            <person name="Bae J.-W."/>
        </authorList>
    </citation>
    <scope>NUCLEOTIDE SEQUENCE [LARGE SCALE GENOMIC DNA]</scope>
    <source>
        <strain evidence="1 2">AMA3305</strain>
    </source>
</reference>
<dbReference type="KEGG" id="orn:DV701_15015"/>
<organism evidence="1 2">
    <name type="scientific">Ornithinimicrobium avium</name>
    <dbReference type="NCBI Taxonomy" id="2283195"/>
    <lineage>
        <taxon>Bacteria</taxon>
        <taxon>Bacillati</taxon>
        <taxon>Actinomycetota</taxon>
        <taxon>Actinomycetes</taxon>
        <taxon>Micrococcales</taxon>
        <taxon>Ornithinimicrobiaceae</taxon>
        <taxon>Ornithinimicrobium</taxon>
    </lineage>
</organism>
<accession>A0A345NQE2</accession>
<dbReference type="EMBL" id="CP031229">
    <property type="protein sequence ID" value="AXH97250.1"/>
    <property type="molecule type" value="Genomic_DNA"/>
</dbReference>
<dbReference type="AlphaFoldDB" id="A0A345NQE2"/>
<protein>
    <submittedName>
        <fullName evidence="1">Uncharacterized protein</fullName>
    </submittedName>
</protein>
<evidence type="ECO:0000313" key="2">
    <source>
        <dbReference type="Proteomes" id="UP000253790"/>
    </source>
</evidence>
<evidence type="ECO:0000313" key="1">
    <source>
        <dbReference type="EMBL" id="AXH97250.1"/>
    </source>
</evidence>
<name>A0A345NQE2_9MICO</name>
<dbReference type="OrthoDB" id="8421690at2"/>
<sequence length="79" mass="8960">MARLNREHHRLLGNGYCTRPKVMDCEYESICESCTFFQTTIEFRPALLAQRADACAKGQTRRAAIYDELITGLDTTEAS</sequence>